<organism evidence="1 3">
    <name type="scientific">Roseovarius indicus</name>
    <dbReference type="NCBI Taxonomy" id="540747"/>
    <lineage>
        <taxon>Bacteria</taxon>
        <taxon>Pseudomonadati</taxon>
        <taxon>Pseudomonadota</taxon>
        <taxon>Alphaproteobacteria</taxon>
        <taxon>Rhodobacterales</taxon>
        <taxon>Roseobacteraceae</taxon>
        <taxon>Roseovarius</taxon>
    </lineage>
</organism>
<evidence type="ECO:0000313" key="3">
    <source>
        <dbReference type="Proteomes" id="UP000051401"/>
    </source>
</evidence>
<evidence type="ECO:0000313" key="1">
    <source>
        <dbReference type="EMBL" id="KRS17345.1"/>
    </source>
</evidence>
<dbReference type="EMBL" id="CP031598">
    <property type="protein sequence ID" value="QEW26517.1"/>
    <property type="molecule type" value="Genomic_DNA"/>
</dbReference>
<reference evidence="1 3" key="1">
    <citation type="submission" date="2015-04" db="EMBL/GenBank/DDBJ databases">
        <title>The draft genome sequence of Roseovarius indicus B108T.</title>
        <authorList>
            <person name="Li G."/>
            <person name="Lai Q."/>
            <person name="Shao Z."/>
            <person name="Yan P."/>
        </authorList>
    </citation>
    <scope>NUCLEOTIDE SEQUENCE [LARGE SCALE GENOMIC DNA]</scope>
    <source>
        <strain evidence="1 3">B108</strain>
    </source>
</reference>
<name>A0A0T5P8M8_9RHOB</name>
<evidence type="ECO:0000313" key="2">
    <source>
        <dbReference type="EMBL" id="QEW26517.1"/>
    </source>
</evidence>
<dbReference type="PATRIC" id="fig|540747.5.peg.5561"/>
<gene>
    <name evidence="2" type="ORF">RIdsm_02317</name>
    <name evidence="1" type="ORF">XM52_12640</name>
</gene>
<dbReference type="KEGG" id="rid:RIdsm_02317"/>
<dbReference type="STRING" id="540747.SAMN04488031_1011026"/>
<sequence length="113" mass="12830">MDNRLSMLKETLRVLASPVDTQVAYLDDIDPEQCGVGPGELALEFDDMYRAIEAIKPDHAALFDELRKLDDLFGIMSATTNAHIWTFGALRHSEDWQSVRMLAKNCLARMPQY</sequence>
<protein>
    <submittedName>
        <fullName evidence="1">Uncharacterized protein</fullName>
    </submittedName>
</protein>
<evidence type="ECO:0000313" key="4">
    <source>
        <dbReference type="Proteomes" id="UP000325785"/>
    </source>
</evidence>
<keyword evidence="3" id="KW-1185">Reference proteome</keyword>
<dbReference type="Proteomes" id="UP000325785">
    <property type="component" value="Chromosome"/>
</dbReference>
<dbReference type="OrthoDB" id="3295796at2"/>
<dbReference type="RefSeq" id="WP_057816507.1">
    <property type="nucleotide sequence ID" value="NZ_CP031598.1"/>
</dbReference>
<proteinExistence type="predicted"/>
<reference evidence="2 4" key="2">
    <citation type="submission" date="2018-08" db="EMBL/GenBank/DDBJ databases">
        <title>Genetic Globetrotter - A new plasmid hitch-hiking vast phylogenetic and geographic distances.</title>
        <authorList>
            <person name="Vollmers J."/>
            <person name="Petersen J."/>
        </authorList>
    </citation>
    <scope>NUCLEOTIDE SEQUENCE [LARGE SCALE GENOMIC DNA]</scope>
    <source>
        <strain evidence="2 4">DSM 26383</strain>
    </source>
</reference>
<accession>A0A0T5P8M8</accession>
<dbReference type="Proteomes" id="UP000051401">
    <property type="component" value="Unassembled WGS sequence"/>
</dbReference>
<dbReference type="AlphaFoldDB" id="A0A0T5P8M8"/>
<dbReference type="EMBL" id="LAXI01000007">
    <property type="protein sequence ID" value="KRS17345.1"/>
    <property type="molecule type" value="Genomic_DNA"/>
</dbReference>